<organism evidence="2 3">
    <name type="scientific">Stentor coeruleus</name>
    <dbReference type="NCBI Taxonomy" id="5963"/>
    <lineage>
        <taxon>Eukaryota</taxon>
        <taxon>Sar</taxon>
        <taxon>Alveolata</taxon>
        <taxon>Ciliophora</taxon>
        <taxon>Postciliodesmatophora</taxon>
        <taxon>Heterotrichea</taxon>
        <taxon>Heterotrichida</taxon>
        <taxon>Stentoridae</taxon>
        <taxon>Stentor</taxon>
    </lineage>
</organism>
<accession>A0A1R2BFQ0</accession>
<dbReference type="AlphaFoldDB" id="A0A1R2BFQ0"/>
<gene>
    <name evidence="2" type="ORF">SteCoe_25387</name>
</gene>
<reference evidence="2 3" key="1">
    <citation type="submission" date="2016-11" db="EMBL/GenBank/DDBJ databases">
        <title>The macronuclear genome of Stentor coeruleus: a giant cell with tiny introns.</title>
        <authorList>
            <person name="Slabodnick M."/>
            <person name="Ruby J.G."/>
            <person name="Reiff S.B."/>
            <person name="Swart E.C."/>
            <person name="Gosai S."/>
            <person name="Prabakaran S."/>
            <person name="Witkowska E."/>
            <person name="Larue G.E."/>
            <person name="Fisher S."/>
            <person name="Freeman R.M."/>
            <person name="Gunawardena J."/>
            <person name="Chu W."/>
            <person name="Stover N.A."/>
            <person name="Gregory B.D."/>
            <person name="Nowacki M."/>
            <person name="Derisi J."/>
            <person name="Roy S.W."/>
            <person name="Marshall W.F."/>
            <person name="Sood P."/>
        </authorList>
    </citation>
    <scope>NUCLEOTIDE SEQUENCE [LARGE SCALE GENOMIC DNA]</scope>
    <source>
        <strain evidence="2">WM001</strain>
    </source>
</reference>
<evidence type="ECO:0000256" key="1">
    <source>
        <dbReference type="SAM" id="MobiDB-lite"/>
    </source>
</evidence>
<evidence type="ECO:0000313" key="2">
    <source>
        <dbReference type="EMBL" id="OMJ75465.1"/>
    </source>
</evidence>
<feature type="region of interest" description="Disordered" evidence="1">
    <location>
        <begin position="57"/>
        <end position="78"/>
    </location>
</feature>
<proteinExistence type="predicted"/>
<protein>
    <submittedName>
        <fullName evidence="2">Uncharacterized protein</fullName>
    </submittedName>
</protein>
<keyword evidence="3" id="KW-1185">Reference proteome</keyword>
<feature type="compositionally biased region" description="Low complexity" evidence="1">
    <location>
        <begin position="63"/>
        <end position="74"/>
    </location>
</feature>
<comment type="caution">
    <text evidence="2">The sequence shown here is derived from an EMBL/GenBank/DDBJ whole genome shotgun (WGS) entry which is preliminary data.</text>
</comment>
<sequence>MENTEHKKCIIIICNPDNSSIQESLDQKDQKNDHELLHPELDLSEKLKRCFKKQKAMRNKVCGQNSSNSSSFQGSDRESPVELLYTSKSFSPRSSSLDCNIIIEKPKLRINSENYSGKIFHRKPCKTNPVEITTDLNGKKDGSCLCVVF</sequence>
<name>A0A1R2BFQ0_9CILI</name>
<dbReference type="EMBL" id="MPUH01000689">
    <property type="protein sequence ID" value="OMJ75465.1"/>
    <property type="molecule type" value="Genomic_DNA"/>
</dbReference>
<dbReference type="Proteomes" id="UP000187209">
    <property type="component" value="Unassembled WGS sequence"/>
</dbReference>
<evidence type="ECO:0000313" key="3">
    <source>
        <dbReference type="Proteomes" id="UP000187209"/>
    </source>
</evidence>